<dbReference type="PROSITE" id="PS50181">
    <property type="entry name" value="FBOX"/>
    <property type="match status" value="1"/>
</dbReference>
<accession>A0ABQ8GM03</accession>
<evidence type="ECO:0000313" key="2">
    <source>
        <dbReference type="EMBL" id="KAH7060689.1"/>
    </source>
</evidence>
<feature type="domain" description="F-box" evidence="1">
    <location>
        <begin position="3"/>
        <end position="52"/>
    </location>
</feature>
<dbReference type="InterPro" id="IPR001810">
    <property type="entry name" value="F-box_dom"/>
</dbReference>
<dbReference type="EMBL" id="JAGTJR010000005">
    <property type="protein sequence ID" value="KAH7060689.1"/>
    <property type="molecule type" value="Genomic_DNA"/>
</dbReference>
<protein>
    <recommendedName>
        <fullName evidence="1">F-box domain-containing protein</fullName>
    </recommendedName>
</protein>
<sequence length="464" mass="51353">MQSTNLLALPTELVQEIARQLDSPAQLSLRLACRQMNAKTYHTFRDAHFTTRRHIFTEHSLQGLVSLAQHPSLAPAVQHLELSLLPFEQRDRNAMHDPTSPYHVPCASSRAALTTFLDAQACSHRTGQDAALLTRALQRLSNLRTLRITNRPDACWGFHSMGRALGWPNYVVRGQAAAAHPQQHALPSVYGFETALAALAASSGAFALHELDIAGGLPLAALALPTAAAAARLSASMAHVRVLTLFVSLPMRLAIEAGTAQSNNNNTDDNDDDETSNKHFLSLFPHLEVLRLGAARGRPSNLDHFLADVVLRAPWPRLKGLHLLHLDAQKEGVLQHVLAHCAALEYLVLEDGRARESCWRPAMRYAAEAHPALVGVLCKRFEVVADDAVVLGGGAPPQQQQWGGDGEVRSPFLEYDTQAVGGSEQARHLVVDREAKWVRQRFPWRFFTVPEFWRRDRVFFQMRG</sequence>
<proteinExistence type="predicted"/>
<dbReference type="Proteomes" id="UP000774617">
    <property type="component" value="Unassembled WGS sequence"/>
</dbReference>
<comment type="caution">
    <text evidence="2">The sequence shown here is derived from an EMBL/GenBank/DDBJ whole genome shotgun (WGS) entry which is preliminary data.</text>
</comment>
<evidence type="ECO:0000259" key="1">
    <source>
        <dbReference type="PROSITE" id="PS50181"/>
    </source>
</evidence>
<organism evidence="2 3">
    <name type="scientific">Macrophomina phaseolina</name>
    <dbReference type="NCBI Taxonomy" id="35725"/>
    <lineage>
        <taxon>Eukaryota</taxon>
        <taxon>Fungi</taxon>
        <taxon>Dikarya</taxon>
        <taxon>Ascomycota</taxon>
        <taxon>Pezizomycotina</taxon>
        <taxon>Dothideomycetes</taxon>
        <taxon>Dothideomycetes incertae sedis</taxon>
        <taxon>Botryosphaeriales</taxon>
        <taxon>Botryosphaeriaceae</taxon>
        <taxon>Macrophomina</taxon>
    </lineage>
</organism>
<name>A0ABQ8GM03_9PEZI</name>
<evidence type="ECO:0000313" key="3">
    <source>
        <dbReference type="Proteomes" id="UP000774617"/>
    </source>
</evidence>
<gene>
    <name evidence="2" type="ORF">B0J12DRAFT_649769</name>
</gene>
<keyword evidence="3" id="KW-1185">Reference proteome</keyword>
<reference evidence="2 3" key="1">
    <citation type="journal article" date="2021" name="Nat. Commun.">
        <title>Genetic determinants of endophytism in the Arabidopsis root mycobiome.</title>
        <authorList>
            <person name="Mesny F."/>
            <person name="Miyauchi S."/>
            <person name="Thiergart T."/>
            <person name="Pickel B."/>
            <person name="Atanasova L."/>
            <person name="Karlsson M."/>
            <person name="Huettel B."/>
            <person name="Barry K.W."/>
            <person name="Haridas S."/>
            <person name="Chen C."/>
            <person name="Bauer D."/>
            <person name="Andreopoulos W."/>
            <person name="Pangilinan J."/>
            <person name="LaButti K."/>
            <person name="Riley R."/>
            <person name="Lipzen A."/>
            <person name="Clum A."/>
            <person name="Drula E."/>
            <person name="Henrissat B."/>
            <person name="Kohler A."/>
            <person name="Grigoriev I.V."/>
            <person name="Martin F.M."/>
            <person name="Hacquard S."/>
        </authorList>
    </citation>
    <scope>NUCLEOTIDE SEQUENCE [LARGE SCALE GENOMIC DNA]</scope>
    <source>
        <strain evidence="2 3">MPI-SDFR-AT-0080</strain>
    </source>
</reference>